<comment type="caution">
    <text evidence="1">The sequence shown here is derived from an EMBL/GenBank/DDBJ whole genome shotgun (WGS) entry which is preliminary data.</text>
</comment>
<gene>
    <name evidence="1" type="ORF">BDN70DRAFT_920301</name>
</gene>
<dbReference type="OrthoDB" id="2745898at2759"/>
<keyword evidence="2" id="KW-1185">Reference proteome</keyword>
<dbReference type="AlphaFoldDB" id="A0A9P5Z7G3"/>
<dbReference type="EMBL" id="MU155188">
    <property type="protein sequence ID" value="KAF9480841.1"/>
    <property type="molecule type" value="Genomic_DNA"/>
</dbReference>
<sequence length="453" mass="51145">MTVPDLPQDIIDTIIQTFGKTTASDKEQLKKFCSVSRAFVPQSQRYLFHTVHLLRDGYRDPNPPYHPFGERINVLGRRLYALLQTSPHLLAYVHVLKIHAWSSAELAWMASMGEEVAAIISSCHALQTLEFGSSAPIEWPIMHLSLQFYMISRIQSPQLSTLALVNVKHIPLLLLPAFGSLKGLRLDNVSFSEDEEKPTEYLSEKTSLGRIQSCVQHLSVADSNPSLRILLDNGIISPQMTALELRYGHNGEDTSLVPDLLHVVNKIHELHIALLPNARNALRSIDLSPLQSLRHISILTRPDVLGETYAAVKHMLTTSVIKSANVMLSMVNEDWWDWSCLETIHAWADLSPELPFRQLTLSFIVPQGKDSETVFIDLYSSLNGEFTTKLRSIIGSLGNDERLLSLLITGRVRVAYIFTSYRIIWEDTLNIWQLTVGNPTTGRVPWHIWDPSF</sequence>
<name>A0A9P5Z7G3_9AGAR</name>
<reference evidence="1" key="1">
    <citation type="submission" date="2020-11" db="EMBL/GenBank/DDBJ databases">
        <authorList>
            <consortium name="DOE Joint Genome Institute"/>
            <person name="Ahrendt S."/>
            <person name="Riley R."/>
            <person name="Andreopoulos W."/>
            <person name="Labutti K."/>
            <person name="Pangilinan J."/>
            <person name="Ruiz-Duenas F.J."/>
            <person name="Barrasa J.M."/>
            <person name="Sanchez-Garcia M."/>
            <person name="Camarero S."/>
            <person name="Miyauchi S."/>
            <person name="Serrano A."/>
            <person name="Linde D."/>
            <person name="Babiker R."/>
            <person name="Drula E."/>
            <person name="Ayuso-Fernandez I."/>
            <person name="Pacheco R."/>
            <person name="Padilla G."/>
            <person name="Ferreira P."/>
            <person name="Barriuso J."/>
            <person name="Kellner H."/>
            <person name="Castanera R."/>
            <person name="Alfaro M."/>
            <person name="Ramirez L."/>
            <person name="Pisabarro A.G."/>
            <person name="Kuo A."/>
            <person name="Tritt A."/>
            <person name="Lipzen A."/>
            <person name="He G."/>
            <person name="Yan M."/>
            <person name="Ng V."/>
            <person name="Cullen D."/>
            <person name="Martin F."/>
            <person name="Rosso M.-N."/>
            <person name="Henrissat B."/>
            <person name="Hibbett D."/>
            <person name="Martinez A.T."/>
            <person name="Grigoriev I.V."/>
        </authorList>
    </citation>
    <scope>NUCLEOTIDE SEQUENCE</scope>
    <source>
        <strain evidence="1">CIRM-BRFM 674</strain>
    </source>
</reference>
<evidence type="ECO:0000313" key="2">
    <source>
        <dbReference type="Proteomes" id="UP000807469"/>
    </source>
</evidence>
<proteinExistence type="predicted"/>
<dbReference type="Proteomes" id="UP000807469">
    <property type="component" value="Unassembled WGS sequence"/>
</dbReference>
<protein>
    <submittedName>
        <fullName evidence="1">Uncharacterized protein</fullName>
    </submittedName>
</protein>
<evidence type="ECO:0000313" key="1">
    <source>
        <dbReference type="EMBL" id="KAF9480841.1"/>
    </source>
</evidence>
<accession>A0A9P5Z7G3</accession>
<organism evidence="1 2">
    <name type="scientific">Pholiota conissans</name>
    <dbReference type="NCBI Taxonomy" id="109636"/>
    <lineage>
        <taxon>Eukaryota</taxon>
        <taxon>Fungi</taxon>
        <taxon>Dikarya</taxon>
        <taxon>Basidiomycota</taxon>
        <taxon>Agaricomycotina</taxon>
        <taxon>Agaricomycetes</taxon>
        <taxon>Agaricomycetidae</taxon>
        <taxon>Agaricales</taxon>
        <taxon>Agaricineae</taxon>
        <taxon>Strophariaceae</taxon>
        <taxon>Pholiota</taxon>
    </lineage>
</organism>